<evidence type="ECO:0000256" key="3">
    <source>
        <dbReference type="ARBA" id="ARBA00022603"/>
    </source>
</evidence>
<evidence type="ECO:0000256" key="1">
    <source>
        <dbReference type="ARBA" id="ARBA00022490"/>
    </source>
</evidence>
<gene>
    <name evidence="6" type="primary">rsmG</name>
    <name evidence="8" type="ORF">BDZ31_000627</name>
</gene>
<evidence type="ECO:0000256" key="5">
    <source>
        <dbReference type="ARBA" id="ARBA00022691"/>
    </source>
</evidence>
<evidence type="ECO:0000256" key="2">
    <source>
        <dbReference type="ARBA" id="ARBA00022552"/>
    </source>
</evidence>
<comment type="similarity">
    <text evidence="6">Belongs to the methyltransferase superfamily. RNA methyltransferase RsmG family.</text>
</comment>
<dbReference type="CDD" id="cd02440">
    <property type="entry name" value="AdoMet_MTases"/>
    <property type="match status" value="1"/>
</dbReference>
<dbReference type="Pfam" id="PF02527">
    <property type="entry name" value="GidB"/>
    <property type="match status" value="1"/>
</dbReference>
<keyword evidence="5 6" id="KW-0949">S-adenosyl-L-methionine</keyword>
<dbReference type="EMBL" id="JACHNU010000001">
    <property type="protein sequence ID" value="MBB4661054.1"/>
    <property type="molecule type" value="Genomic_DNA"/>
</dbReference>
<dbReference type="PANTHER" id="PTHR31760:SF0">
    <property type="entry name" value="S-ADENOSYL-L-METHIONINE-DEPENDENT METHYLTRANSFERASES SUPERFAMILY PROTEIN"/>
    <property type="match status" value="1"/>
</dbReference>
<comment type="subcellular location">
    <subcellularLocation>
        <location evidence="6">Cytoplasm</location>
    </subcellularLocation>
</comment>
<keyword evidence="2 6" id="KW-0698">rRNA processing</keyword>
<evidence type="ECO:0000256" key="4">
    <source>
        <dbReference type="ARBA" id="ARBA00022679"/>
    </source>
</evidence>
<organism evidence="8 9">
    <name type="scientific">Conexibacter arvalis</name>
    <dbReference type="NCBI Taxonomy" id="912552"/>
    <lineage>
        <taxon>Bacteria</taxon>
        <taxon>Bacillati</taxon>
        <taxon>Actinomycetota</taxon>
        <taxon>Thermoleophilia</taxon>
        <taxon>Solirubrobacterales</taxon>
        <taxon>Conexibacteraceae</taxon>
        <taxon>Conexibacter</taxon>
    </lineage>
</organism>
<dbReference type="NCBIfam" id="TIGR00138">
    <property type="entry name" value="rsmG_gidB"/>
    <property type="match status" value="1"/>
</dbReference>
<sequence length="245" mass="25855">MSGAVDARIAELVARYGLPDESTRPLAQLLEALDDEHAPTTVRAPEEAIDVHLADSLAGLELPAIRDARSIADLGAGAGFPGLPLAVALPKARITLVESIARKCAFISAAARAAAIENAEVVAARAEEWADGIGRNDVVTARALAPLGVLAEYAAPLLREGGLLVAWKGRRDDDEERVAAAAAAELGLEIEEIRPVAPYAGADHRHLHLLRKVAPTPARFPRRPGMARKRPLGARVGGSSDRPQR</sequence>
<dbReference type="InterPro" id="IPR029063">
    <property type="entry name" value="SAM-dependent_MTases_sf"/>
</dbReference>
<feature type="binding site" evidence="6">
    <location>
        <begin position="126"/>
        <end position="127"/>
    </location>
    <ligand>
        <name>S-adenosyl-L-methionine</name>
        <dbReference type="ChEBI" id="CHEBI:59789"/>
    </ligand>
</feature>
<evidence type="ECO:0000256" key="6">
    <source>
        <dbReference type="HAMAP-Rule" id="MF_00074"/>
    </source>
</evidence>
<dbReference type="GO" id="GO:0005829">
    <property type="term" value="C:cytosol"/>
    <property type="evidence" value="ECO:0007669"/>
    <property type="project" value="TreeGrafter"/>
</dbReference>
<protein>
    <recommendedName>
        <fullName evidence="6">Ribosomal RNA small subunit methyltransferase G</fullName>
        <ecNumber evidence="6">2.1.1.-</ecNumber>
    </recommendedName>
    <alternativeName>
        <fullName evidence="6">16S rRNA 7-methylguanosine methyltransferase</fullName>
        <shortName evidence="6">16S rRNA m7G methyltransferase</shortName>
    </alternativeName>
</protein>
<dbReference type="PANTHER" id="PTHR31760">
    <property type="entry name" value="S-ADENOSYL-L-METHIONINE-DEPENDENT METHYLTRANSFERASES SUPERFAMILY PROTEIN"/>
    <property type="match status" value="1"/>
</dbReference>
<accession>A0A840IAA9</accession>
<name>A0A840IAA9_9ACTN</name>
<comment type="caution">
    <text evidence="6">Lacks conserved residue(s) required for the propagation of feature annotation.</text>
</comment>
<evidence type="ECO:0000313" key="9">
    <source>
        <dbReference type="Proteomes" id="UP000585272"/>
    </source>
</evidence>
<dbReference type="AlphaFoldDB" id="A0A840IAA9"/>
<feature type="region of interest" description="Disordered" evidence="7">
    <location>
        <begin position="213"/>
        <end position="245"/>
    </location>
</feature>
<dbReference type="Gene3D" id="3.40.50.150">
    <property type="entry name" value="Vaccinia Virus protein VP39"/>
    <property type="match status" value="1"/>
</dbReference>
<reference evidence="8 9" key="1">
    <citation type="submission" date="2020-08" db="EMBL/GenBank/DDBJ databases">
        <title>Genomic Encyclopedia of Archaeal and Bacterial Type Strains, Phase II (KMG-II): from individual species to whole genera.</title>
        <authorList>
            <person name="Goeker M."/>
        </authorList>
    </citation>
    <scope>NUCLEOTIDE SEQUENCE [LARGE SCALE GENOMIC DNA]</scope>
    <source>
        <strain evidence="8 9">DSM 23288</strain>
    </source>
</reference>
<proteinExistence type="inferred from homology"/>
<dbReference type="GO" id="GO:0070043">
    <property type="term" value="F:rRNA (guanine-N7-)-methyltransferase activity"/>
    <property type="evidence" value="ECO:0007669"/>
    <property type="project" value="UniProtKB-UniRule"/>
</dbReference>
<evidence type="ECO:0000256" key="7">
    <source>
        <dbReference type="SAM" id="MobiDB-lite"/>
    </source>
</evidence>
<feature type="compositionally biased region" description="Basic residues" evidence="7">
    <location>
        <begin position="220"/>
        <end position="232"/>
    </location>
</feature>
<dbReference type="HAMAP" id="MF_00074">
    <property type="entry name" value="16SrRNA_methyltr_G"/>
    <property type="match status" value="1"/>
</dbReference>
<evidence type="ECO:0000313" key="8">
    <source>
        <dbReference type="EMBL" id="MBB4661054.1"/>
    </source>
</evidence>
<comment type="function">
    <text evidence="6">Specifically methylates the N7 position of a guanine in 16S rRNA.</text>
</comment>
<keyword evidence="4 6" id="KW-0808">Transferase</keyword>
<keyword evidence="3 6" id="KW-0489">Methyltransferase</keyword>
<dbReference type="SUPFAM" id="SSF53335">
    <property type="entry name" value="S-adenosyl-L-methionine-dependent methyltransferases"/>
    <property type="match status" value="1"/>
</dbReference>
<keyword evidence="1 6" id="KW-0963">Cytoplasm</keyword>
<feature type="binding site" evidence="6">
    <location>
        <position position="142"/>
    </location>
    <ligand>
        <name>S-adenosyl-L-methionine</name>
        <dbReference type="ChEBI" id="CHEBI:59789"/>
    </ligand>
</feature>
<dbReference type="InterPro" id="IPR003682">
    <property type="entry name" value="rRNA_ssu_MeTfrase_G"/>
</dbReference>
<dbReference type="RefSeq" id="WP_183338888.1">
    <property type="nucleotide sequence ID" value="NZ_JACHNU010000001.1"/>
</dbReference>
<feature type="binding site" evidence="6">
    <location>
        <position position="75"/>
    </location>
    <ligand>
        <name>S-adenosyl-L-methionine</name>
        <dbReference type="ChEBI" id="CHEBI:59789"/>
    </ligand>
</feature>
<dbReference type="EC" id="2.1.1.-" evidence="6"/>
<comment type="caution">
    <text evidence="8">The sequence shown here is derived from an EMBL/GenBank/DDBJ whole genome shotgun (WGS) entry which is preliminary data.</text>
</comment>
<feature type="binding site" evidence="6">
    <location>
        <position position="80"/>
    </location>
    <ligand>
        <name>S-adenosyl-L-methionine</name>
        <dbReference type="ChEBI" id="CHEBI:59789"/>
    </ligand>
</feature>
<keyword evidence="9" id="KW-1185">Reference proteome</keyword>
<dbReference type="Proteomes" id="UP000585272">
    <property type="component" value="Unassembled WGS sequence"/>
</dbReference>